<dbReference type="InterPro" id="IPR036388">
    <property type="entry name" value="WH-like_DNA-bd_sf"/>
</dbReference>
<feature type="domain" description="TFIIF beta subunit HTH" evidence="2">
    <location>
        <begin position="65"/>
        <end position="101"/>
    </location>
</feature>
<evidence type="ECO:0000256" key="1">
    <source>
        <dbReference type="SAM" id="MobiDB-lite"/>
    </source>
</evidence>
<dbReference type="SUPFAM" id="SSF46785">
    <property type="entry name" value="Winged helix' DNA-binding domain"/>
    <property type="match status" value="1"/>
</dbReference>
<dbReference type="Gene3D" id="1.10.10.10">
    <property type="entry name" value="Winged helix-like DNA-binding domain superfamily/Winged helix DNA-binding domain"/>
    <property type="match status" value="1"/>
</dbReference>
<sequence>VQRADCRPAVNENYMRLKRLQIEESSKPTRLSQQLQNPVTNYKPVANHSYNLEYEKKKKEEGKRARADKQQVLDMLFSAFEKHQYYNIKDLVDITKQPVADIVPSQSCIRFTDFHVEPQLGSSLSTQELMTRLGFLLGDVTPGTASSPMEDRREKKCDPSALGGSPSSTLTCSTASPCSESPFSTLNTSAGAQASAQPLTLPSPHCGSSTSPVGTLSSPLSSPASGPAAGRASRSSPGLPSQSPTSTLESKDSGIIATITSSSENEERSASSEVLTKDEGLGGGVGVMGHAGEDCQPGRNRDGQNAQPDEALPRNDIMEPRTPPAPKRPLPPTHIHSLSSLAMPRPNSVAGMFTTKKSSYKR</sequence>
<organism evidence="3">
    <name type="scientific">Tetraodon nigroviridis</name>
    <name type="common">Spotted green pufferfish</name>
    <name type="synonym">Chelonodon nigroviridis</name>
    <dbReference type="NCBI Taxonomy" id="99883"/>
    <lineage>
        <taxon>Eukaryota</taxon>
        <taxon>Metazoa</taxon>
        <taxon>Chordata</taxon>
        <taxon>Craniata</taxon>
        <taxon>Vertebrata</taxon>
        <taxon>Euteleostomi</taxon>
        <taxon>Actinopterygii</taxon>
        <taxon>Neopterygii</taxon>
        <taxon>Teleostei</taxon>
        <taxon>Neoteleostei</taxon>
        <taxon>Acanthomorphata</taxon>
        <taxon>Eupercaria</taxon>
        <taxon>Tetraodontiformes</taxon>
        <taxon>Tetradontoidea</taxon>
        <taxon>Tetraodontidae</taxon>
        <taxon>Tetraodon</taxon>
    </lineage>
</organism>
<comment type="caution">
    <text evidence="3">The sequence shown here is derived from an EMBL/GenBank/DDBJ whole genome shotgun (WGS) entry which is preliminary data.</text>
</comment>
<protein>
    <submittedName>
        <fullName evidence="3">(spotted green pufferfish) hypothetical protein</fullName>
    </submittedName>
</protein>
<feature type="compositionally biased region" description="Pro residues" evidence="1">
    <location>
        <begin position="321"/>
        <end position="332"/>
    </location>
</feature>
<dbReference type="PANTHER" id="PTHR10445:SF0">
    <property type="entry name" value="GENERAL TRANSCRIPTION FACTOR IIF SUBUNIT 2"/>
    <property type="match status" value="1"/>
</dbReference>
<dbReference type="PANTHER" id="PTHR10445">
    <property type="entry name" value="GENERAL TRANSCRIPTION FACTOR IIF SUBUNIT 2"/>
    <property type="match status" value="1"/>
</dbReference>
<dbReference type="InterPro" id="IPR036390">
    <property type="entry name" value="WH_DNA-bd_sf"/>
</dbReference>
<dbReference type="KEGG" id="tng:GSTEN00017990G001"/>
<evidence type="ECO:0000259" key="2">
    <source>
        <dbReference type="Pfam" id="PF02270"/>
    </source>
</evidence>
<dbReference type="GO" id="GO:0006367">
    <property type="term" value="P:transcription initiation at RNA polymerase II promoter"/>
    <property type="evidence" value="ECO:0007669"/>
    <property type="project" value="InterPro"/>
</dbReference>
<feature type="compositionally biased region" description="Low complexity" evidence="1">
    <location>
        <begin position="216"/>
        <end position="239"/>
    </location>
</feature>
<feature type="region of interest" description="Disordered" evidence="1">
    <location>
        <begin position="141"/>
        <end position="362"/>
    </location>
</feature>
<name>Q4SHV0_TETNG</name>
<reference evidence="3" key="2">
    <citation type="submission" date="2004-02" db="EMBL/GenBank/DDBJ databases">
        <authorList>
            <consortium name="Genoscope"/>
            <consortium name="Whitehead Institute Centre for Genome Research"/>
        </authorList>
    </citation>
    <scope>NUCLEOTIDE SEQUENCE</scope>
</reference>
<feature type="compositionally biased region" description="Basic and acidic residues" evidence="1">
    <location>
        <begin position="265"/>
        <end position="280"/>
    </location>
</feature>
<dbReference type="AlphaFoldDB" id="Q4SHV0"/>
<dbReference type="InterPro" id="IPR040450">
    <property type="entry name" value="TFIIF_beta_HTH"/>
</dbReference>
<reference evidence="3" key="1">
    <citation type="journal article" date="2004" name="Nature">
        <title>Genome duplication in the teleost fish Tetraodon nigroviridis reveals the early vertebrate proto-karyotype.</title>
        <authorList>
            <person name="Jaillon O."/>
            <person name="Aury J.-M."/>
            <person name="Brunet F."/>
            <person name="Petit J.-L."/>
            <person name="Stange-Thomann N."/>
            <person name="Mauceli E."/>
            <person name="Bouneau L."/>
            <person name="Fischer C."/>
            <person name="Ozouf-Costaz C."/>
            <person name="Bernot A."/>
            <person name="Nicaud S."/>
            <person name="Jaffe D."/>
            <person name="Fisher S."/>
            <person name="Lutfalla G."/>
            <person name="Dossat C."/>
            <person name="Segurens B."/>
            <person name="Dasilva C."/>
            <person name="Salanoubat M."/>
            <person name="Levy M."/>
            <person name="Boudet N."/>
            <person name="Castellano S."/>
            <person name="Anthouard V."/>
            <person name="Jubin C."/>
            <person name="Castelli V."/>
            <person name="Katinka M."/>
            <person name="Vacherie B."/>
            <person name="Biemont C."/>
            <person name="Skalli Z."/>
            <person name="Cattolico L."/>
            <person name="Poulain J."/>
            <person name="De Berardinis V."/>
            <person name="Cruaud C."/>
            <person name="Duprat S."/>
            <person name="Brottier P."/>
            <person name="Coutanceau J.-P."/>
            <person name="Gouzy J."/>
            <person name="Parra G."/>
            <person name="Lardier G."/>
            <person name="Chapple C."/>
            <person name="McKernan K.J."/>
            <person name="McEwan P."/>
            <person name="Bosak S."/>
            <person name="Kellis M."/>
            <person name="Volff J.-N."/>
            <person name="Guigo R."/>
            <person name="Zody M.C."/>
            <person name="Mesirov J."/>
            <person name="Lindblad-Toh K."/>
            <person name="Birren B."/>
            <person name="Nusbaum C."/>
            <person name="Kahn D."/>
            <person name="Robinson-Rechavi M."/>
            <person name="Laudet V."/>
            <person name="Schachter V."/>
            <person name="Quetier F."/>
            <person name="Saurin W."/>
            <person name="Scarpelli C."/>
            <person name="Wincker P."/>
            <person name="Lander E.S."/>
            <person name="Weissenbach J."/>
            <person name="Roest Crollius H."/>
        </authorList>
    </citation>
    <scope>NUCLEOTIDE SEQUENCE [LARGE SCALE GENOMIC DNA]</scope>
</reference>
<proteinExistence type="predicted"/>
<gene>
    <name evidence="3" type="ORF">GSTENG00017990001</name>
</gene>
<dbReference type="EMBL" id="CAAE01014581">
    <property type="protein sequence ID" value="CAF99782.1"/>
    <property type="molecule type" value="Genomic_DNA"/>
</dbReference>
<feature type="compositionally biased region" description="Polar residues" evidence="1">
    <location>
        <begin position="165"/>
        <end position="215"/>
    </location>
</feature>
<feature type="non-terminal residue" evidence="3">
    <location>
        <position position="1"/>
    </location>
</feature>
<dbReference type="OrthoDB" id="26094at2759"/>
<dbReference type="Pfam" id="PF02270">
    <property type="entry name" value="TFIIF_beta"/>
    <property type="match status" value="1"/>
</dbReference>
<feature type="compositionally biased region" description="Basic and acidic residues" evidence="1">
    <location>
        <begin position="149"/>
        <end position="158"/>
    </location>
</feature>
<dbReference type="InterPro" id="IPR003196">
    <property type="entry name" value="TFIIF_beta"/>
</dbReference>
<evidence type="ECO:0000313" key="3">
    <source>
        <dbReference type="EMBL" id="CAF99782.1"/>
    </source>
</evidence>
<accession>Q4SHV0</accession>
<dbReference type="GO" id="GO:0005674">
    <property type="term" value="C:transcription factor TFIIF complex"/>
    <property type="evidence" value="ECO:0007669"/>
    <property type="project" value="InterPro"/>
</dbReference>